<evidence type="ECO:0000313" key="3">
    <source>
        <dbReference type="Proteomes" id="UP000059680"/>
    </source>
</evidence>
<reference evidence="2 3" key="3">
    <citation type="journal article" date="2013" name="Rice">
        <title>Improvement of the Oryza sativa Nipponbare reference genome using next generation sequence and optical map data.</title>
        <authorList>
            <person name="Kawahara Y."/>
            <person name="de la Bastide M."/>
            <person name="Hamilton J.P."/>
            <person name="Kanamori H."/>
            <person name="McCombie W.R."/>
            <person name="Ouyang S."/>
            <person name="Schwartz D.C."/>
            <person name="Tanaka T."/>
            <person name="Wu J."/>
            <person name="Zhou S."/>
            <person name="Childs K.L."/>
            <person name="Davidson R.M."/>
            <person name="Lin H."/>
            <person name="Quesada-Ocampo L."/>
            <person name="Vaillancourt B."/>
            <person name="Sakai H."/>
            <person name="Lee S.S."/>
            <person name="Kim J."/>
            <person name="Numa H."/>
            <person name="Itoh T."/>
            <person name="Buell C.R."/>
            <person name="Matsumoto T."/>
        </authorList>
    </citation>
    <scope>NUCLEOTIDE SEQUENCE [LARGE SCALE GENOMIC DNA]</scope>
    <source>
        <strain evidence="3">cv. Nipponbare</strain>
    </source>
</reference>
<protein>
    <submittedName>
        <fullName evidence="2">Os04g0544700 protein</fullName>
    </submittedName>
</protein>
<dbReference type="PaxDb" id="39947-A0A0P0WDC4"/>
<dbReference type="EMBL" id="AP014960">
    <property type="protein sequence ID" value="BAS90326.1"/>
    <property type="molecule type" value="Genomic_DNA"/>
</dbReference>
<keyword evidence="1" id="KW-1133">Transmembrane helix</keyword>
<dbReference type="Gramene" id="Os04t0544700-00">
    <property type="protein sequence ID" value="Os04t0544700-00"/>
    <property type="gene ID" value="Os04g0544700"/>
</dbReference>
<keyword evidence="3" id="KW-1185">Reference proteome</keyword>
<proteinExistence type="predicted"/>
<reference evidence="2 3" key="2">
    <citation type="journal article" date="2013" name="Plant Cell Physiol.">
        <title>Rice Annotation Project Database (RAP-DB): an integrative and interactive database for rice genomics.</title>
        <authorList>
            <person name="Sakai H."/>
            <person name="Lee S.S."/>
            <person name="Tanaka T."/>
            <person name="Numa H."/>
            <person name="Kim J."/>
            <person name="Kawahara Y."/>
            <person name="Wakimoto H."/>
            <person name="Yang C.C."/>
            <person name="Iwamoto M."/>
            <person name="Abe T."/>
            <person name="Yamada Y."/>
            <person name="Muto A."/>
            <person name="Inokuchi H."/>
            <person name="Ikemura T."/>
            <person name="Matsumoto T."/>
            <person name="Sasaki T."/>
            <person name="Itoh T."/>
        </authorList>
    </citation>
    <scope>NUCLEOTIDE SEQUENCE [LARGE SCALE GENOMIC DNA]</scope>
    <source>
        <strain evidence="3">cv. Nipponbare</strain>
    </source>
</reference>
<accession>A0A0P0WDC4</accession>
<dbReference type="AlphaFoldDB" id="A0A0P0WDC4"/>
<dbReference type="InParanoid" id="A0A0P0WDC4"/>
<keyword evidence="1" id="KW-0472">Membrane</keyword>
<reference evidence="3" key="1">
    <citation type="journal article" date="2005" name="Nature">
        <title>The map-based sequence of the rice genome.</title>
        <authorList>
            <consortium name="International rice genome sequencing project (IRGSP)"/>
            <person name="Matsumoto T."/>
            <person name="Wu J."/>
            <person name="Kanamori H."/>
            <person name="Katayose Y."/>
            <person name="Fujisawa M."/>
            <person name="Namiki N."/>
            <person name="Mizuno H."/>
            <person name="Yamamoto K."/>
            <person name="Antonio B.A."/>
            <person name="Baba T."/>
            <person name="Sakata K."/>
            <person name="Nagamura Y."/>
            <person name="Aoki H."/>
            <person name="Arikawa K."/>
            <person name="Arita K."/>
            <person name="Bito T."/>
            <person name="Chiden Y."/>
            <person name="Fujitsuka N."/>
            <person name="Fukunaka R."/>
            <person name="Hamada M."/>
            <person name="Harada C."/>
            <person name="Hayashi A."/>
            <person name="Hijishita S."/>
            <person name="Honda M."/>
            <person name="Hosokawa S."/>
            <person name="Ichikawa Y."/>
            <person name="Idonuma A."/>
            <person name="Iijima M."/>
            <person name="Ikeda M."/>
            <person name="Ikeno M."/>
            <person name="Ito K."/>
            <person name="Ito S."/>
            <person name="Ito T."/>
            <person name="Ito Y."/>
            <person name="Ito Y."/>
            <person name="Iwabuchi A."/>
            <person name="Kamiya K."/>
            <person name="Karasawa W."/>
            <person name="Kurita K."/>
            <person name="Katagiri S."/>
            <person name="Kikuta A."/>
            <person name="Kobayashi H."/>
            <person name="Kobayashi N."/>
            <person name="Machita K."/>
            <person name="Maehara T."/>
            <person name="Masukawa M."/>
            <person name="Mizubayashi T."/>
            <person name="Mukai Y."/>
            <person name="Nagasaki H."/>
            <person name="Nagata Y."/>
            <person name="Naito S."/>
            <person name="Nakashima M."/>
            <person name="Nakama Y."/>
            <person name="Nakamichi Y."/>
            <person name="Nakamura M."/>
            <person name="Meguro A."/>
            <person name="Negishi M."/>
            <person name="Ohta I."/>
            <person name="Ohta T."/>
            <person name="Okamoto M."/>
            <person name="Ono N."/>
            <person name="Saji S."/>
            <person name="Sakaguchi M."/>
            <person name="Sakai K."/>
            <person name="Shibata M."/>
            <person name="Shimokawa T."/>
            <person name="Song J."/>
            <person name="Takazaki Y."/>
            <person name="Terasawa K."/>
            <person name="Tsugane M."/>
            <person name="Tsuji K."/>
            <person name="Ueda S."/>
            <person name="Waki K."/>
            <person name="Yamagata H."/>
            <person name="Yamamoto M."/>
            <person name="Yamamoto S."/>
            <person name="Yamane H."/>
            <person name="Yoshiki S."/>
            <person name="Yoshihara R."/>
            <person name="Yukawa K."/>
            <person name="Zhong H."/>
            <person name="Yano M."/>
            <person name="Yuan Q."/>
            <person name="Ouyang S."/>
            <person name="Liu J."/>
            <person name="Jones K.M."/>
            <person name="Gansberger K."/>
            <person name="Moffat K."/>
            <person name="Hill J."/>
            <person name="Bera J."/>
            <person name="Fadrosh D."/>
            <person name="Jin S."/>
            <person name="Johri S."/>
            <person name="Kim M."/>
            <person name="Overton L."/>
            <person name="Reardon M."/>
            <person name="Tsitrin T."/>
            <person name="Vuong H."/>
            <person name="Weaver B."/>
            <person name="Ciecko A."/>
            <person name="Tallon L."/>
            <person name="Jackson J."/>
            <person name="Pai G."/>
            <person name="Aken S.V."/>
            <person name="Utterback T."/>
            <person name="Reidmuller S."/>
            <person name="Feldblyum T."/>
            <person name="Hsiao J."/>
            <person name="Zismann V."/>
            <person name="Iobst S."/>
            <person name="de Vazeille A.R."/>
            <person name="Buell C.R."/>
            <person name="Ying K."/>
            <person name="Li Y."/>
            <person name="Lu T."/>
            <person name="Huang Y."/>
            <person name="Zhao Q."/>
            <person name="Feng Q."/>
            <person name="Zhang L."/>
            <person name="Zhu J."/>
            <person name="Weng Q."/>
            <person name="Mu J."/>
            <person name="Lu Y."/>
            <person name="Fan D."/>
            <person name="Liu Y."/>
            <person name="Guan J."/>
            <person name="Zhang Y."/>
            <person name="Yu S."/>
            <person name="Liu X."/>
            <person name="Zhang Y."/>
            <person name="Hong G."/>
            <person name="Han B."/>
            <person name="Choisne N."/>
            <person name="Demange N."/>
            <person name="Orjeda G."/>
            <person name="Samain S."/>
            <person name="Cattolico L."/>
            <person name="Pelletier E."/>
            <person name="Couloux A."/>
            <person name="Segurens B."/>
            <person name="Wincker P."/>
            <person name="D'Hont A."/>
            <person name="Scarpelli C."/>
            <person name="Weissenbach J."/>
            <person name="Salanoubat M."/>
            <person name="Quetier F."/>
            <person name="Yu Y."/>
            <person name="Kim H.R."/>
            <person name="Rambo T."/>
            <person name="Currie J."/>
            <person name="Collura K."/>
            <person name="Luo M."/>
            <person name="Yang T."/>
            <person name="Ammiraju J.S.S."/>
            <person name="Engler F."/>
            <person name="Soderlund C."/>
            <person name="Wing R.A."/>
            <person name="Palmer L.E."/>
            <person name="de la Bastide M."/>
            <person name="Spiegel L."/>
            <person name="Nascimento L."/>
            <person name="Zutavern T."/>
            <person name="O'Shaughnessy A."/>
            <person name="Dike S."/>
            <person name="Dedhia N."/>
            <person name="Preston R."/>
            <person name="Balija V."/>
            <person name="McCombie W.R."/>
            <person name="Chow T."/>
            <person name="Chen H."/>
            <person name="Chung M."/>
            <person name="Chen C."/>
            <person name="Shaw J."/>
            <person name="Wu H."/>
            <person name="Hsiao K."/>
            <person name="Chao Y."/>
            <person name="Chu M."/>
            <person name="Cheng C."/>
            <person name="Hour A."/>
            <person name="Lee P."/>
            <person name="Lin S."/>
            <person name="Lin Y."/>
            <person name="Liou J."/>
            <person name="Liu S."/>
            <person name="Hsing Y."/>
            <person name="Raghuvanshi S."/>
            <person name="Mohanty A."/>
            <person name="Bharti A.K."/>
            <person name="Gaur A."/>
            <person name="Gupta V."/>
            <person name="Kumar D."/>
            <person name="Ravi V."/>
            <person name="Vij S."/>
            <person name="Kapur A."/>
            <person name="Khurana P."/>
            <person name="Khurana P."/>
            <person name="Khurana J.P."/>
            <person name="Tyagi A.K."/>
            <person name="Gaikwad K."/>
            <person name="Singh A."/>
            <person name="Dalal V."/>
            <person name="Srivastava S."/>
            <person name="Dixit A."/>
            <person name="Pal A.K."/>
            <person name="Ghazi I.A."/>
            <person name="Yadav M."/>
            <person name="Pandit A."/>
            <person name="Bhargava A."/>
            <person name="Sureshbabu K."/>
            <person name="Batra K."/>
            <person name="Sharma T.R."/>
            <person name="Mohapatra T."/>
            <person name="Singh N.K."/>
            <person name="Messing J."/>
            <person name="Nelson A.B."/>
            <person name="Fuks G."/>
            <person name="Kavchok S."/>
            <person name="Keizer G."/>
            <person name="Linton E."/>
            <person name="Llaca V."/>
            <person name="Song R."/>
            <person name="Tanyolac B."/>
            <person name="Young S."/>
            <person name="Ho-Il K."/>
            <person name="Hahn J.H."/>
            <person name="Sangsakoo G."/>
            <person name="Vanavichit A."/>
            <person name="de Mattos Luiz.A.T."/>
            <person name="Zimmer P.D."/>
            <person name="Malone G."/>
            <person name="Dellagostin O."/>
            <person name="de Oliveira A.C."/>
            <person name="Bevan M."/>
            <person name="Bancroft I."/>
            <person name="Minx P."/>
            <person name="Cordum H."/>
            <person name="Wilson R."/>
            <person name="Cheng Z."/>
            <person name="Jin W."/>
            <person name="Jiang J."/>
            <person name="Leong S.A."/>
            <person name="Iwama H."/>
            <person name="Gojobori T."/>
            <person name="Itoh T."/>
            <person name="Niimura Y."/>
            <person name="Fujii Y."/>
            <person name="Habara T."/>
            <person name="Sakai H."/>
            <person name="Sato Y."/>
            <person name="Wilson G."/>
            <person name="Kumar K."/>
            <person name="McCouch S."/>
            <person name="Juretic N."/>
            <person name="Hoen D."/>
            <person name="Wright S."/>
            <person name="Bruskiewich R."/>
            <person name="Bureau T."/>
            <person name="Miyao A."/>
            <person name="Hirochika H."/>
            <person name="Nishikawa T."/>
            <person name="Kadowaki K."/>
            <person name="Sugiura M."/>
            <person name="Burr B."/>
            <person name="Sasaki T."/>
        </authorList>
    </citation>
    <scope>NUCLEOTIDE SEQUENCE [LARGE SCALE GENOMIC DNA]</scope>
    <source>
        <strain evidence="3">cv. Nipponbare</strain>
    </source>
</reference>
<name>A0A0P0WDC4_ORYSJ</name>
<dbReference type="Proteomes" id="UP000059680">
    <property type="component" value="Chromosome 4"/>
</dbReference>
<feature type="transmembrane region" description="Helical" evidence="1">
    <location>
        <begin position="39"/>
        <end position="58"/>
    </location>
</feature>
<gene>
    <name evidence="2" type="ordered locus">Os04g0544700</name>
    <name evidence="2" type="ORF">OSNPB_040544700</name>
</gene>
<evidence type="ECO:0000256" key="1">
    <source>
        <dbReference type="SAM" id="Phobius"/>
    </source>
</evidence>
<keyword evidence="1" id="KW-0812">Transmembrane</keyword>
<sequence length="77" mass="8313">MDSLSGGNMNKLSALSLQAKSLPLPGFGINDAWHFRPIASPYLETLLGLLMLLTYGALEVGVMRPFQRIHGGLCKAI</sequence>
<organism evidence="2 3">
    <name type="scientific">Oryza sativa subsp. japonica</name>
    <name type="common">Rice</name>
    <dbReference type="NCBI Taxonomy" id="39947"/>
    <lineage>
        <taxon>Eukaryota</taxon>
        <taxon>Viridiplantae</taxon>
        <taxon>Streptophyta</taxon>
        <taxon>Embryophyta</taxon>
        <taxon>Tracheophyta</taxon>
        <taxon>Spermatophyta</taxon>
        <taxon>Magnoliopsida</taxon>
        <taxon>Liliopsida</taxon>
        <taxon>Poales</taxon>
        <taxon>Poaceae</taxon>
        <taxon>BOP clade</taxon>
        <taxon>Oryzoideae</taxon>
        <taxon>Oryzeae</taxon>
        <taxon>Oryzinae</taxon>
        <taxon>Oryza</taxon>
        <taxon>Oryza sativa</taxon>
    </lineage>
</organism>
<evidence type="ECO:0000313" key="2">
    <source>
        <dbReference type="EMBL" id="BAS90326.1"/>
    </source>
</evidence>